<keyword evidence="3 7" id="KW-0812">Transmembrane</keyword>
<keyword evidence="10" id="KW-1185">Reference proteome</keyword>
<keyword evidence="6 7" id="KW-0472">Membrane</keyword>
<gene>
    <name evidence="9" type="primary">SLC17A5_28</name>
    <name evidence="9" type="ORF">AVEN_95416_1</name>
</gene>
<keyword evidence="5 7" id="KW-1133">Transmembrane helix</keyword>
<feature type="transmembrane region" description="Helical" evidence="7">
    <location>
        <begin position="179"/>
        <end position="198"/>
    </location>
</feature>
<dbReference type="PROSITE" id="PS50850">
    <property type="entry name" value="MFS"/>
    <property type="match status" value="1"/>
</dbReference>
<dbReference type="GO" id="GO:0015293">
    <property type="term" value="F:symporter activity"/>
    <property type="evidence" value="ECO:0007669"/>
    <property type="project" value="UniProtKB-KW"/>
</dbReference>
<evidence type="ECO:0000256" key="6">
    <source>
        <dbReference type="ARBA" id="ARBA00023136"/>
    </source>
</evidence>
<dbReference type="Pfam" id="PF07690">
    <property type="entry name" value="MFS_1"/>
    <property type="match status" value="1"/>
</dbReference>
<feature type="transmembrane region" description="Helical" evidence="7">
    <location>
        <begin position="147"/>
        <end position="167"/>
    </location>
</feature>
<feature type="transmembrane region" description="Helical" evidence="7">
    <location>
        <begin position="115"/>
        <end position="135"/>
    </location>
</feature>
<feature type="transmembrane region" description="Helical" evidence="7">
    <location>
        <begin position="349"/>
        <end position="368"/>
    </location>
</feature>
<dbReference type="PANTHER" id="PTHR11662">
    <property type="entry name" value="SOLUTE CARRIER FAMILY 17"/>
    <property type="match status" value="1"/>
</dbReference>
<feature type="transmembrane region" description="Helical" evidence="7">
    <location>
        <begin position="12"/>
        <end position="35"/>
    </location>
</feature>
<dbReference type="FunFam" id="1.20.1250.20:FF:000003">
    <property type="entry name" value="Solute carrier family 17 member 3"/>
    <property type="match status" value="1"/>
</dbReference>
<proteinExistence type="predicted"/>
<keyword evidence="4" id="KW-0769">Symport</keyword>
<dbReference type="EMBL" id="BGPR01000192">
    <property type="protein sequence ID" value="GBM03525.1"/>
    <property type="molecule type" value="Genomic_DNA"/>
</dbReference>
<feature type="transmembrane region" description="Helical" evidence="7">
    <location>
        <begin position="317"/>
        <end position="337"/>
    </location>
</feature>
<dbReference type="InterPro" id="IPR011701">
    <property type="entry name" value="MFS"/>
</dbReference>
<dbReference type="FunFam" id="1.20.1250.20:FF:000423">
    <property type="entry name" value="Putative inorganic phosphate cotransporter-like Protein"/>
    <property type="match status" value="1"/>
</dbReference>
<evidence type="ECO:0000313" key="10">
    <source>
        <dbReference type="Proteomes" id="UP000499080"/>
    </source>
</evidence>
<evidence type="ECO:0000256" key="5">
    <source>
        <dbReference type="ARBA" id="ARBA00022989"/>
    </source>
</evidence>
<evidence type="ECO:0000256" key="4">
    <source>
        <dbReference type="ARBA" id="ARBA00022847"/>
    </source>
</evidence>
<feature type="transmembrane region" description="Helical" evidence="7">
    <location>
        <begin position="275"/>
        <end position="297"/>
    </location>
</feature>
<comment type="subcellular location">
    <subcellularLocation>
        <location evidence="1">Membrane</location>
        <topology evidence="1">Multi-pass membrane protein</topology>
    </subcellularLocation>
</comment>
<evidence type="ECO:0000256" key="2">
    <source>
        <dbReference type="ARBA" id="ARBA00022448"/>
    </source>
</evidence>
<sequence length="487" mass="54825">MPYLTNKSTGFPAWYTISFLGSLGILNTFAMCFNFNIMFYRLVKAPINTYNNETDENFSDCPQVMDSNMTDETNNHSEFTWDFKTQRVVLESFFYGFCLSQIPAGFSSDVYGGKWPFGISVLVTALACLLIPSAARTSNGALISVRVVQGMAAGISVPSINTLLAKWVPKLERSSHSAFILNGIPLSNVYTYIIIAFLLKNEVYGSWSLFYLQGTISVVWFLFWSILIFESPEDHKFLSESEVKELRKSQDREVKIPLNIYEVPWKAVMTSTKMWALIVAHSGYCWNYATLIVDFPIYFSKVLKYDVIKSSLESSLIFVSSAVFSFSSGIIADSLRMKSYYTITTIRKIMNSFAFFVPALCLIPIPYVGCEGRFIFSLQLFANAFIGVANSGFRVTHIDMCPELAGILVAITGTFGSIFGCFAVAYNEWILQTGHSSKNWKIVFFTSAAVIYVAGMIYNFFVDSEEQEWVSDVKPVDENTEAPEKEK</sequence>
<evidence type="ECO:0000259" key="8">
    <source>
        <dbReference type="PROSITE" id="PS50850"/>
    </source>
</evidence>
<dbReference type="InterPro" id="IPR020846">
    <property type="entry name" value="MFS_dom"/>
</dbReference>
<keyword evidence="2" id="KW-0813">Transport</keyword>
<dbReference type="GO" id="GO:0016020">
    <property type="term" value="C:membrane"/>
    <property type="evidence" value="ECO:0007669"/>
    <property type="project" value="UniProtKB-SubCell"/>
</dbReference>
<dbReference type="InterPro" id="IPR050382">
    <property type="entry name" value="MFS_Na/Anion_cotransporter"/>
</dbReference>
<accession>A0A4Y2CJR1</accession>
<dbReference type="PANTHER" id="PTHR11662:SF399">
    <property type="entry name" value="FI19708P1-RELATED"/>
    <property type="match status" value="1"/>
</dbReference>
<feature type="transmembrane region" description="Helical" evidence="7">
    <location>
        <begin position="210"/>
        <end position="229"/>
    </location>
</feature>
<protein>
    <submittedName>
        <fullName evidence="9">Sialin</fullName>
    </submittedName>
</protein>
<comment type="caution">
    <text evidence="9">The sequence shown here is derived from an EMBL/GenBank/DDBJ whole genome shotgun (WGS) entry which is preliminary data.</text>
</comment>
<dbReference type="OrthoDB" id="6493426at2759"/>
<dbReference type="Gene3D" id="1.20.1250.20">
    <property type="entry name" value="MFS general substrate transporter like domains"/>
    <property type="match status" value="2"/>
</dbReference>
<dbReference type="InterPro" id="IPR036259">
    <property type="entry name" value="MFS_trans_sf"/>
</dbReference>
<dbReference type="AlphaFoldDB" id="A0A4Y2CJR1"/>
<dbReference type="Proteomes" id="UP000499080">
    <property type="component" value="Unassembled WGS sequence"/>
</dbReference>
<evidence type="ECO:0000256" key="1">
    <source>
        <dbReference type="ARBA" id="ARBA00004141"/>
    </source>
</evidence>
<feature type="transmembrane region" description="Helical" evidence="7">
    <location>
        <begin position="442"/>
        <end position="461"/>
    </location>
</feature>
<evidence type="ECO:0000313" key="9">
    <source>
        <dbReference type="EMBL" id="GBM03525.1"/>
    </source>
</evidence>
<dbReference type="SUPFAM" id="SSF103473">
    <property type="entry name" value="MFS general substrate transporter"/>
    <property type="match status" value="1"/>
</dbReference>
<feature type="domain" description="Major facilitator superfamily (MFS) profile" evidence="8">
    <location>
        <begin position="20"/>
        <end position="467"/>
    </location>
</feature>
<dbReference type="GO" id="GO:0006820">
    <property type="term" value="P:monoatomic anion transport"/>
    <property type="evidence" value="ECO:0007669"/>
    <property type="project" value="TreeGrafter"/>
</dbReference>
<organism evidence="9 10">
    <name type="scientific">Araneus ventricosus</name>
    <name type="common">Orbweaver spider</name>
    <name type="synonym">Epeira ventricosa</name>
    <dbReference type="NCBI Taxonomy" id="182803"/>
    <lineage>
        <taxon>Eukaryota</taxon>
        <taxon>Metazoa</taxon>
        <taxon>Ecdysozoa</taxon>
        <taxon>Arthropoda</taxon>
        <taxon>Chelicerata</taxon>
        <taxon>Arachnida</taxon>
        <taxon>Araneae</taxon>
        <taxon>Araneomorphae</taxon>
        <taxon>Entelegynae</taxon>
        <taxon>Araneoidea</taxon>
        <taxon>Araneidae</taxon>
        <taxon>Araneus</taxon>
    </lineage>
</organism>
<evidence type="ECO:0000256" key="7">
    <source>
        <dbReference type="SAM" id="Phobius"/>
    </source>
</evidence>
<feature type="transmembrane region" description="Helical" evidence="7">
    <location>
        <begin position="405"/>
        <end position="426"/>
    </location>
</feature>
<reference evidence="9 10" key="1">
    <citation type="journal article" date="2019" name="Sci. Rep.">
        <title>Orb-weaving spider Araneus ventricosus genome elucidates the spidroin gene catalogue.</title>
        <authorList>
            <person name="Kono N."/>
            <person name="Nakamura H."/>
            <person name="Ohtoshi R."/>
            <person name="Moran D.A.P."/>
            <person name="Shinohara A."/>
            <person name="Yoshida Y."/>
            <person name="Fujiwara M."/>
            <person name="Mori M."/>
            <person name="Tomita M."/>
            <person name="Arakawa K."/>
        </authorList>
    </citation>
    <scope>NUCLEOTIDE SEQUENCE [LARGE SCALE GENOMIC DNA]</scope>
</reference>
<name>A0A4Y2CJR1_ARAVE</name>
<evidence type="ECO:0000256" key="3">
    <source>
        <dbReference type="ARBA" id="ARBA00022692"/>
    </source>
</evidence>